<accession>D2EG69</accession>
<dbReference type="Proteomes" id="UP000009375">
    <property type="component" value="Unassembled WGS sequence"/>
</dbReference>
<reference evidence="1 2" key="1">
    <citation type="journal article" date="2010" name="Proc. Natl. Acad. Sci. U.S.A.">
        <title>Enigmatic, ultrasmall, uncultivated Archaea.</title>
        <authorList>
            <person name="Baker B.J."/>
            <person name="Comolli L.R."/>
            <person name="Dick G.J."/>
            <person name="Hauser L.J."/>
            <person name="Hyatt D."/>
            <person name="Dill B.D."/>
            <person name="Land M.L."/>
            <person name="Verberkmoes N.C."/>
            <person name="Hettich R.L."/>
            <person name="Banfield J.F."/>
        </authorList>
    </citation>
    <scope>NUCLEOTIDE SEQUENCE [LARGE SCALE GENOMIC DNA]</scope>
</reference>
<organism evidence="1 2">
    <name type="scientific">Candidatus Parvarchaeum acidiphilum ARMAN-4</name>
    <dbReference type="NCBI Taxonomy" id="662760"/>
    <lineage>
        <taxon>Archaea</taxon>
        <taxon>Candidatus Parvarchaeota</taxon>
        <taxon>Candidatus Parvarchaeum</taxon>
    </lineage>
</organism>
<dbReference type="AlphaFoldDB" id="D2EG69"/>
<protein>
    <submittedName>
        <fullName evidence="1">Uncharacterized protein</fullName>
    </submittedName>
</protein>
<name>D2EG69_PARA4</name>
<evidence type="ECO:0000313" key="1">
    <source>
        <dbReference type="EMBL" id="EEZ92646.1"/>
    </source>
</evidence>
<sequence>MEKEGIKSLADLIYDPEDDLFLSKQAAVGIAEKFYKELKDNAEKFVSFYKANEDKADELFGKYFGLISPSRMFGSIMNEKAMQRLIYENLLKMEKDLRKNSYNLEKVYKEIDKKSKGYYTDF</sequence>
<dbReference type="EMBL" id="GG730064">
    <property type="protein sequence ID" value="EEZ92646.1"/>
    <property type="molecule type" value="Genomic_DNA"/>
</dbReference>
<evidence type="ECO:0000313" key="2">
    <source>
        <dbReference type="Proteomes" id="UP000009375"/>
    </source>
</evidence>
<proteinExistence type="predicted"/>
<gene>
    <name evidence="1" type="ORF">BJBARM4_0762</name>
</gene>